<dbReference type="InterPro" id="IPR036977">
    <property type="entry name" value="DNA_primase_Znf_CHC2"/>
</dbReference>
<dbReference type="SUPFAM" id="SSF56731">
    <property type="entry name" value="DNA primase core"/>
    <property type="match status" value="1"/>
</dbReference>
<evidence type="ECO:0000256" key="4">
    <source>
        <dbReference type="ARBA" id="ARBA00022695"/>
    </source>
</evidence>
<dbReference type="GO" id="GO:0003677">
    <property type="term" value="F:DNA binding"/>
    <property type="evidence" value="ECO:0007669"/>
    <property type="project" value="UniProtKB-KW"/>
</dbReference>
<dbReference type="STRING" id="1914305.BLW93_07600"/>
<dbReference type="PANTHER" id="PTHR30313:SF2">
    <property type="entry name" value="DNA PRIMASE"/>
    <property type="match status" value="1"/>
</dbReference>
<comment type="catalytic activity">
    <reaction evidence="12">
        <text>ssDNA + n NTP = ssDNA/pppN(pN)n-1 hybrid + (n-1) diphosphate.</text>
        <dbReference type="EC" id="2.7.7.101"/>
    </reaction>
</comment>
<feature type="domain" description="Toprim" evidence="13">
    <location>
        <begin position="240"/>
        <end position="332"/>
    </location>
</feature>
<keyword evidence="6 12" id="KW-0479">Metal-binding</keyword>
<evidence type="ECO:0000256" key="6">
    <source>
        <dbReference type="ARBA" id="ARBA00022723"/>
    </source>
</evidence>
<dbReference type="FunFam" id="3.90.580.10:FF:000001">
    <property type="entry name" value="DNA primase"/>
    <property type="match status" value="1"/>
</dbReference>
<dbReference type="InterPro" id="IPR034151">
    <property type="entry name" value="TOPRIM_DnaG_bac"/>
</dbReference>
<name>A0A1R1MJL5_9BACT</name>
<reference evidence="14 15" key="1">
    <citation type="submission" date="2016-10" db="EMBL/GenBank/DDBJ databases">
        <title>Genome sequence of a sulfur-reducing bacterium Desulfurobacterium indicum K6013.</title>
        <authorList>
            <person name="Cao J."/>
            <person name="Shao Z."/>
            <person name="Alain K."/>
            <person name="Jebbar M."/>
        </authorList>
    </citation>
    <scope>NUCLEOTIDE SEQUENCE [LARGE SCALE GENOMIC DNA]</scope>
    <source>
        <strain evidence="14 15">K6013</strain>
    </source>
</reference>
<dbReference type="RefSeq" id="WP_076713494.1">
    <property type="nucleotide sequence ID" value="NZ_MOEN01000034.1"/>
</dbReference>
<accession>A0A1R1MJL5</accession>
<dbReference type="InterPro" id="IPR006295">
    <property type="entry name" value="DNA_primase_DnaG"/>
</dbReference>
<dbReference type="SMART" id="SM00400">
    <property type="entry name" value="ZnF_CHCC"/>
    <property type="match status" value="1"/>
</dbReference>
<evidence type="ECO:0000259" key="13">
    <source>
        <dbReference type="PROSITE" id="PS50880"/>
    </source>
</evidence>
<protein>
    <recommendedName>
        <fullName evidence="12">DNA primase</fullName>
        <ecNumber evidence="12">2.7.7.101</ecNumber>
    </recommendedName>
</protein>
<evidence type="ECO:0000256" key="8">
    <source>
        <dbReference type="ARBA" id="ARBA00022833"/>
    </source>
</evidence>
<keyword evidence="5 12" id="KW-0235">DNA replication</keyword>
<dbReference type="HAMAP" id="MF_00974">
    <property type="entry name" value="DNA_primase_DnaG"/>
    <property type="match status" value="1"/>
</dbReference>
<proteinExistence type="inferred from homology"/>
<evidence type="ECO:0000313" key="14">
    <source>
        <dbReference type="EMBL" id="OMH39997.1"/>
    </source>
</evidence>
<comment type="similarity">
    <text evidence="12">Belongs to the DnaG primase family.</text>
</comment>
<evidence type="ECO:0000256" key="9">
    <source>
        <dbReference type="ARBA" id="ARBA00022842"/>
    </source>
</evidence>
<dbReference type="Proteomes" id="UP000187408">
    <property type="component" value="Unassembled WGS sequence"/>
</dbReference>
<organism evidence="14 15">
    <name type="scientific">Desulfurobacterium indicum</name>
    <dbReference type="NCBI Taxonomy" id="1914305"/>
    <lineage>
        <taxon>Bacteria</taxon>
        <taxon>Pseudomonadati</taxon>
        <taxon>Aquificota</taxon>
        <taxon>Aquificia</taxon>
        <taxon>Desulfurobacteriales</taxon>
        <taxon>Desulfurobacteriaceae</taxon>
        <taxon>Desulfurobacterium</taxon>
    </lineage>
</organism>
<dbReference type="Pfam" id="PF13155">
    <property type="entry name" value="Toprim_2"/>
    <property type="match status" value="1"/>
</dbReference>
<comment type="cofactor">
    <cofactor evidence="12">
        <name>Zn(2+)</name>
        <dbReference type="ChEBI" id="CHEBI:29105"/>
    </cofactor>
    <text evidence="12">Binds 1 zinc ion per monomer.</text>
</comment>
<keyword evidence="7 12" id="KW-0863">Zinc-finger</keyword>
<dbReference type="GO" id="GO:0005737">
    <property type="term" value="C:cytoplasm"/>
    <property type="evidence" value="ECO:0007669"/>
    <property type="project" value="TreeGrafter"/>
</dbReference>
<dbReference type="CDD" id="cd03364">
    <property type="entry name" value="TOPRIM_DnaG_primases"/>
    <property type="match status" value="1"/>
</dbReference>
<dbReference type="PANTHER" id="PTHR30313">
    <property type="entry name" value="DNA PRIMASE"/>
    <property type="match status" value="1"/>
</dbReference>
<dbReference type="InterPro" id="IPR002694">
    <property type="entry name" value="Znf_CHC2"/>
</dbReference>
<comment type="caution">
    <text evidence="14">The sequence shown here is derived from an EMBL/GenBank/DDBJ whole genome shotgun (WGS) entry which is preliminary data.</text>
</comment>
<evidence type="ECO:0000256" key="1">
    <source>
        <dbReference type="ARBA" id="ARBA00022478"/>
    </source>
</evidence>
<evidence type="ECO:0000256" key="2">
    <source>
        <dbReference type="ARBA" id="ARBA00022515"/>
    </source>
</evidence>
<sequence>MGRKKIPRSFVEDLLSRIDIVDIVSRYVSLKQVGRNFSTLCPFHPEKTPSFVVSPEKQIFKCFGCGVGGNAITFVEKYENLSFYEAVKRICELSGIEFPSEFSEEDSEADKIVEGALKAARFFHSRIDSIKDYLEKRSIEKATAERFLIGYAPSDYHKHLKDKEILKKLHLITEKGYPFFRERLIIPIFDHSGKIVAFGGRALKDNQNPKYINSPESEFFHKNRILYGFYQAKEQILKEKEAVVVEGYFDVISLFQAGIEKAVAPMGTSLTENHAKTLKRYANRIILFFDGDEAGEKATLRSSKIFTELEIEPLIIRPPKGEDPDSLAKGQPEILARLLSNPVPLTEYLIERVKKAPLETQAEEIRKVLDIFSPMKEKNPFKFKKFLAELSVATGADIKWLEKQIFHYRNKKQDNYVMKVMIPEYEKAFIKGLIDKKIPVSLDISPNIFVSEECRKLFVLFKMKGDIPSSIEIEQEYPELGGTIAEIALTKFTEEEIKASLCRIVKKELDRRLKNTKDFTDRKKLKELYINLTPEVGGIEEIISCIH</sequence>
<comment type="subunit">
    <text evidence="12">Monomer. Interacts with DnaB.</text>
</comment>
<keyword evidence="4 12" id="KW-0548">Nucleotidyltransferase</keyword>
<keyword evidence="8 12" id="KW-0862">Zinc</keyword>
<dbReference type="GO" id="GO:0008270">
    <property type="term" value="F:zinc ion binding"/>
    <property type="evidence" value="ECO:0007669"/>
    <property type="project" value="UniProtKB-UniRule"/>
</dbReference>
<keyword evidence="10 12" id="KW-0238">DNA-binding</keyword>
<evidence type="ECO:0000256" key="5">
    <source>
        <dbReference type="ARBA" id="ARBA00022705"/>
    </source>
</evidence>
<dbReference type="EC" id="2.7.7.101" evidence="12"/>
<keyword evidence="2 12" id="KW-0639">Primosome</keyword>
<keyword evidence="11 12" id="KW-0804">Transcription</keyword>
<dbReference type="InterPro" id="IPR006171">
    <property type="entry name" value="TOPRIM_dom"/>
</dbReference>
<keyword evidence="1 12" id="KW-0240">DNA-directed RNA polymerase</keyword>
<dbReference type="SUPFAM" id="SSF57783">
    <property type="entry name" value="Zinc beta-ribbon"/>
    <property type="match status" value="1"/>
</dbReference>
<dbReference type="InterPro" id="IPR030846">
    <property type="entry name" value="DnaG_bac"/>
</dbReference>
<dbReference type="Gene3D" id="3.90.580.10">
    <property type="entry name" value="Zinc finger, CHC2-type domain"/>
    <property type="match status" value="1"/>
</dbReference>
<dbReference type="Gene3D" id="3.90.980.10">
    <property type="entry name" value="DNA primase, catalytic core, N-terminal domain"/>
    <property type="match status" value="1"/>
</dbReference>
<keyword evidence="3 12" id="KW-0808">Transferase</keyword>
<keyword evidence="9" id="KW-0460">Magnesium</keyword>
<comment type="function">
    <text evidence="12">RNA polymerase that catalyzes the synthesis of short RNA molecules used as primers for DNA polymerase during DNA replication.</text>
</comment>
<dbReference type="SMART" id="SM00493">
    <property type="entry name" value="TOPRIM"/>
    <property type="match status" value="1"/>
</dbReference>
<dbReference type="Pfam" id="PF08275">
    <property type="entry name" value="DNAG_N"/>
    <property type="match status" value="1"/>
</dbReference>
<dbReference type="OrthoDB" id="9803773at2"/>
<dbReference type="InterPro" id="IPR050219">
    <property type="entry name" value="DnaG_primase"/>
</dbReference>
<dbReference type="AlphaFoldDB" id="A0A1R1MJL5"/>
<keyword evidence="15" id="KW-1185">Reference proteome</keyword>
<dbReference type="Pfam" id="PF01807">
    <property type="entry name" value="Zn_ribbon_DnaG"/>
    <property type="match status" value="1"/>
</dbReference>
<dbReference type="GO" id="GO:0003899">
    <property type="term" value="F:DNA-directed RNA polymerase activity"/>
    <property type="evidence" value="ECO:0007669"/>
    <property type="project" value="UniProtKB-UniRule"/>
</dbReference>
<dbReference type="Gene3D" id="3.40.1360.10">
    <property type="match status" value="1"/>
</dbReference>
<dbReference type="EMBL" id="MOEN01000034">
    <property type="protein sequence ID" value="OMH39997.1"/>
    <property type="molecule type" value="Genomic_DNA"/>
</dbReference>
<evidence type="ECO:0000256" key="10">
    <source>
        <dbReference type="ARBA" id="ARBA00023125"/>
    </source>
</evidence>
<dbReference type="GO" id="GO:0000428">
    <property type="term" value="C:DNA-directed RNA polymerase complex"/>
    <property type="evidence" value="ECO:0007669"/>
    <property type="project" value="UniProtKB-KW"/>
</dbReference>
<evidence type="ECO:0000256" key="11">
    <source>
        <dbReference type="ARBA" id="ARBA00023163"/>
    </source>
</evidence>
<dbReference type="InterPro" id="IPR037068">
    <property type="entry name" value="DNA_primase_core_N_sf"/>
</dbReference>
<evidence type="ECO:0000256" key="7">
    <source>
        <dbReference type="ARBA" id="ARBA00022771"/>
    </source>
</evidence>
<dbReference type="GO" id="GO:0006269">
    <property type="term" value="P:DNA replication, synthesis of primer"/>
    <property type="evidence" value="ECO:0007669"/>
    <property type="project" value="UniProtKB-UniRule"/>
</dbReference>
<evidence type="ECO:0000256" key="3">
    <source>
        <dbReference type="ARBA" id="ARBA00022679"/>
    </source>
</evidence>
<gene>
    <name evidence="12" type="primary">dnaG</name>
    <name evidence="14" type="ORF">BLW93_07600</name>
</gene>
<evidence type="ECO:0000313" key="15">
    <source>
        <dbReference type="Proteomes" id="UP000187408"/>
    </source>
</evidence>
<dbReference type="GO" id="GO:1990077">
    <property type="term" value="C:primosome complex"/>
    <property type="evidence" value="ECO:0007669"/>
    <property type="project" value="UniProtKB-KW"/>
</dbReference>
<dbReference type="NCBIfam" id="TIGR01391">
    <property type="entry name" value="dnaG"/>
    <property type="match status" value="1"/>
</dbReference>
<dbReference type="InterPro" id="IPR013264">
    <property type="entry name" value="DNAG_N"/>
</dbReference>
<evidence type="ECO:0000256" key="12">
    <source>
        <dbReference type="HAMAP-Rule" id="MF_00974"/>
    </source>
</evidence>
<feature type="zinc finger region" description="CHC2-type" evidence="12">
    <location>
        <begin position="41"/>
        <end position="65"/>
    </location>
</feature>
<dbReference type="PROSITE" id="PS50880">
    <property type="entry name" value="TOPRIM"/>
    <property type="match status" value="1"/>
</dbReference>
<comment type="domain">
    <text evidence="12">Contains an N-terminal zinc-binding domain, a central core domain that contains the primase activity, and a C-terminal DnaB-binding domain.</text>
</comment>